<dbReference type="InterPro" id="IPR001518">
    <property type="entry name" value="Arginosuc_synth"/>
</dbReference>
<comment type="pathway">
    <text evidence="1">Amino-acid biosynthesis; L-arginine biosynthesis; L-arginine from L-ornithine and carbamoyl phosphate: step 2/3.</text>
</comment>
<protein>
    <recommendedName>
        <fullName evidence="2">argininosuccinate synthase</fullName>
        <ecNumber evidence="2">6.3.4.5</ecNumber>
    </recommendedName>
</protein>
<sequence>MNNKVVLAFSGGLDTSFCVPYLKNEKGLEVHTIMVNTGGFSEAEAKAIEERALTLGAASHVTVDASHTYYKKGLKYLIYGNVLKNATYPLSVSSERVFQALEVYKHVKKLGASYVAHGSTGAGNDQVRFDIVFEILAPEVQIIAPIRELSIARQDEIKYLNDHGFNFSWEKAKYSINQGLWGTSVGGVETLSSEGYLPEEAYPIQVTKHGHEHVKIGFKAGEPVSLNGNEMDPVELIKQLHAIAAPYGIGRDTHVGDTIIGIKGRVAFEAAAPLILIKAHHLLEKHVLTKGQLYWKDQISYWYGQQMHEAMYLDPVMRDMEAMMDNMEQFVTGEVEIELMPYHFSVLGCSSTHDLMNSKFGSYGEINRSYTGQDVVGFTKVLANPLKIYYSVNGEDAAEIIG</sequence>
<organism evidence="10 11">
    <name type="scientific">Candidatus Cryptobacteroides faecigallinarum</name>
    <dbReference type="NCBI Taxonomy" id="2840763"/>
    <lineage>
        <taxon>Bacteria</taxon>
        <taxon>Pseudomonadati</taxon>
        <taxon>Bacteroidota</taxon>
        <taxon>Bacteroidia</taxon>
        <taxon>Bacteroidales</taxon>
        <taxon>Candidatus Cryptobacteroides</taxon>
    </lineage>
</organism>
<evidence type="ECO:0000256" key="3">
    <source>
        <dbReference type="ARBA" id="ARBA00022571"/>
    </source>
</evidence>
<dbReference type="InterPro" id="IPR014729">
    <property type="entry name" value="Rossmann-like_a/b/a_fold"/>
</dbReference>
<dbReference type="PANTHER" id="PTHR11587:SF2">
    <property type="entry name" value="ARGININOSUCCINATE SYNTHASE"/>
    <property type="match status" value="1"/>
</dbReference>
<evidence type="ECO:0000259" key="9">
    <source>
        <dbReference type="Pfam" id="PF20979"/>
    </source>
</evidence>
<keyword evidence="4 10" id="KW-0436">Ligase</keyword>
<dbReference type="Pfam" id="PF00764">
    <property type="entry name" value="Arginosuc_synth"/>
    <property type="match status" value="1"/>
</dbReference>
<dbReference type="Gene3D" id="3.40.50.620">
    <property type="entry name" value="HUPs"/>
    <property type="match status" value="1"/>
</dbReference>
<keyword evidence="3" id="KW-0055">Arginine biosynthesis</keyword>
<keyword evidence="7" id="KW-0067">ATP-binding</keyword>
<dbReference type="Proteomes" id="UP000823757">
    <property type="component" value="Unassembled WGS sequence"/>
</dbReference>
<dbReference type="FunFam" id="3.40.50.620:FF:000019">
    <property type="entry name" value="Argininosuccinate synthase"/>
    <property type="match status" value="1"/>
</dbReference>
<dbReference type="SUPFAM" id="SSF52402">
    <property type="entry name" value="Adenine nucleotide alpha hydrolases-like"/>
    <property type="match status" value="1"/>
</dbReference>
<reference evidence="10" key="2">
    <citation type="journal article" date="2021" name="PeerJ">
        <title>Extensive microbial diversity within the chicken gut microbiome revealed by metagenomics and culture.</title>
        <authorList>
            <person name="Gilroy R."/>
            <person name="Ravi A."/>
            <person name="Getino M."/>
            <person name="Pursley I."/>
            <person name="Horton D.L."/>
            <person name="Alikhan N.F."/>
            <person name="Baker D."/>
            <person name="Gharbi K."/>
            <person name="Hall N."/>
            <person name="Watson M."/>
            <person name="Adriaenssens E.M."/>
            <person name="Foster-Nyarko E."/>
            <person name="Jarju S."/>
            <person name="Secka A."/>
            <person name="Antonio M."/>
            <person name="Oren A."/>
            <person name="Chaudhuri R.R."/>
            <person name="La Ragione R."/>
            <person name="Hildebrand F."/>
            <person name="Pallen M.J."/>
        </authorList>
    </citation>
    <scope>NUCLEOTIDE SEQUENCE</scope>
    <source>
        <strain evidence="10">B1-13419</strain>
    </source>
</reference>
<evidence type="ECO:0000256" key="6">
    <source>
        <dbReference type="ARBA" id="ARBA00022741"/>
    </source>
</evidence>
<keyword evidence="5" id="KW-0028">Amino-acid biosynthesis</keyword>
<evidence type="ECO:0000256" key="2">
    <source>
        <dbReference type="ARBA" id="ARBA00012286"/>
    </source>
</evidence>
<comment type="caution">
    <text evidence="10">The sequence shown here is derived from an EMBL/GenBank/DDBJ whole genome shotgun (WGS) entry which is preliminary data.</text>
</comment>
<proteinExistence type="predicted"/>
<dbReference type="InterPro" id="IPR018223">
    <property type="entry name" value="Arginosuc_synth_CS"/>
</dbReference>
<feature type="domain" description="Arginosuccinate synthase C-terminal" evidence="9">
    <location>
        <begin position="174"/>
        <end position="389"/>
    </location>
</feature>
<dbReference type="PANTHER" id="PTHR11587">
    <property type="entry name" value="ARGININOSUCCINATE SYNTHASE"/>
    <property type="match status" value="1"/>
</dbReference>
<dbReference type="GO" id="GO:0000050">
    <property type="term" value="P:urea cycle"/>
    <property type="evidence" value="ECO:0007669"/>
    <property type="project" value="TreeGrafter"/>
</dbReference>
<evidence type="ECO:0000256" key="4">
    <source>
        <dbReference type="ARBA" id="ARBA00022598"/>
    </source>
</evidence>
<dbReference type="Gene3D" id="3.90.1260.10">
    <property type="entry name" value="Argininosuccinate synthetase, chain A, domain 2"/>
    <property type="match status" value="1"/>
</dbReference>
<dbReference type="GO" id="GO:0004055">
    <property type="term" value="F:argininosuccinate synthase activity"/>
    <property type="evidence" value="ECO:0007669"/>
    <property type="project" value="UniProtKB-EC"/>
</dbReference>
<dbReference type="InterPro" id="IPR024074">
    <property type="entry name" value="AS_cat/multimer_dom_body"/>
</dbReference>
<dbReference type="NCBIfam" id="TIGR00032">
    <property type="entry name" value="argG"/>
    <property type="match status" value="1"/>
</dbReference>
<reference evidence="10" key="1">
    <citation type="submission" date="2020-10" db="EMBL/GenBank/DDBJ databases">
        <authorList>
            <person name="Gilroy R."/>
        </authorList>
    </citation>
    <scope>NUCLEOTIDE SEQUENCE</scope>
    <source>
        <strain evidence="10">B1-13419</strain>
    </source>
</reference>
<dbReference type="CDD" id="cd01999">
    <property type="entry name" value="ASS"/>
    <property type="match status" value="1"/>
</dbReference>
<name>A0A9D9NHV6_9BACT</name>
<dbReference type="InterPro" id="IPR048267">
    <property type="entry name" value="Arginosuc_syn_N"/>
</dbReference>
<evidence type="ECO:0000256" key="7">
    <source>
        <dbReference type="ARBA" id="ARBA00022840"/>
    </source>
</evidence>
<dbReference type="InterPro" id="IPR048268">
    <property type="entry name" value="Arginosuc_syn_C"/>
</dbReference>
<dbReference type="PROSITE" id="PS00564">
    <property type="entry name" value="ARGININOSUCCIN_SYN_1"/>
    <property type="match status" value="1"/>
</dbReference>
<dbReference type="GO" id="GO:0000053">
    <property type="term" value="P:argininosuccinate metabolic process"/>
    <property type="evidence" value="ECO:0007669"/>
    <property type="project" value="TreeGrafter"/>
</dbReference>
<dbReference type="EMBL" id="JADIMD010000045">
    <property type="protein sequence ID" value="MBO8474304.1"/>
    <property type="molecule type" value="Genomic_DNA"/>
</dbReference>
<dbReference type="InterPro" id="IPR023434">
    <property type="entry name" value="Arginosuc_synth_type_1_subfam"/>
</dbReference>
<evidence type="ECO:0000256" key="5">
    <source>
        <dbReference type="ARBA" id="ARBA00022605"/>
    </source>
</evidence>
<accession>A0A9D9NHV6</accession>
<dbReference type="GO" id="GO:0005524">
    <property type="term" value="F:ATP binding"/>
    <property type="evidence" value="ECO:0007669"/>
    <property type="project" value="UniProtKB-KW"/>
</dbReference>
<dbReference type="AlphaFoldDB" id="A0A9D9NHV6"/>
<dbReference type="GO" id="GO:0006526">
    <property type="term" value="P:L-arginine biosynthetic process"/>
    <property type="evidence" value="ECO:0007669"/>
    <property type="project" value="UniProtKB-KW"/>
</dbReference>
<evidence type="ECO:0000313" key="11">
    <source>
        <dbReference type="Proteomes" id="UP000823757"/>
    </source>
</evidence>
<keyword evidence="6" id="KW-0547">Nucleotide-binding</keyword>
<dbReference type="Pfam" id="PF20979">
    <property type="entry name" value="Arginosuc_syn_C"/>
    <property type="match status" value="1"/>
</dbReference>
<dbReference type="GO" id="GO:0005737">
    <property type="term" value="C:cytoplasm"/>
    <property type="evidence" value="ECO:0007669"/>
    <property type="project" value="TreeGrafter"/>
</dbReference>
<evidence type="ECO:0000313" key="10">
    <source>
        <dbReference type="EMBL" id="MBO8474304.1"/>
    </source>
</evidence>
<evidence type="ECO:0000256" key="1">
    <source>
        <dbReference type="ARBA" id="ARBA00004967"/>
    </source>
</evidence>
<evidence type="ECO:0000259" key="8">
    <source>
        <dbReference type="Pfam" id="PF00764"/>
    </source>
</evidence>
<gene>
    <name evidence="10" type="primary">argG</name>
    <name evidence="10" type="ORF">IAB91_03305</name>
</gene>
<dbReference type="SUPFAM" id="SSF69864">
    <property type="entry name" value="Argininosuccinate synthetase, C-terminal domain"/>
    <property type="match status" value="1"/>
</dbReference>
<feature type="domain" description="Arginosuccinate synthase-like N-terminal" evidence="8">
    <location>
        <begin position="4"/>
        <end position="164"/>
    </location>
</feature>
<dbReference type="EC" id="6.3.4.5" evidence="2"/>